<dbReference type="Pfam" id="PF08625">
    <property type="entry name" value="Utp13"/>
    <property type="match status" value="1"/>
</dbReference>
<dbReference type="InterPro" id="IPR015943">
    <property type="entry name" value="WD40/YVTN_repeat-like_dom_sf"/>
</dbReference>
<dbReference type="PANTHER" id="PTHR19854:SF15">
    <property type="entry name" value="TRANSDUCIN BETA-LIKE PROTEIN 3"/>
    <property type="match status" value="1"/>
</dbReference>
<dbReference type="InterPro" id="IPR023296">
    <property type="entry name" value="Glyco_hydro_beta-prop_sf"/>
</dbReference>
<comment type="subcellular location">
    <subcellularLocation>
        <location evidence="1">Nucleus</location>
        <location evidence="1">Nucleolus</location>
    </subcellularLocation>
</comment>
<evidence type="ECO:0000256" key="6">
    <source>
        <dbReference type="SAM" id="MobiDB-lite"/>
    </source>
</evidence>
<dbReference type="PROSITE" id="PS00678">
    <property type="entry name" value="WD_REPEATS_1"/>
    <property type="match status" value="3"/>
</dbReference>
<feature type="repeat" description="WD" evidence="5">
    <location>
        <begin position="387"/>
        <end position="422"/>
    </location>
</feature>
<evidence type="ECO:0000256" key="2">
    <source>
        <dbReference type="ARBA" id="ARBA00022574"/>
    </source>
</evidence>
<evidence type="ECO:0000256" key="3">
    <source>
        <dbReference type="ARBA" id="ARBA00022737"/>
    </source>
</evidence>
<dbReference type="Proteomes" id="UP001491310">
    <property type="component" value="Unassembled WGS sequence"/>
</dbReference>
<proteinExistence type="predicted"/>
<feature type="region of interest" description="Disordered" evidence="6">
    <location>
        <begin position="1108"/>
        <end position="1132"/>
    </location>
</feature>
<dbReference type="Gene3D" id="2.130.10.10">
    <property type="entry name" value="YVTN repeat-like/Quinoprotein amine dehydrogenase"/>
    <property type="match status" value="4"/>
</dbReference>
<dbReference type="SUPFAM" id="SSF50939">
    <property type="entry name" value="Sialidases"/>
    <property type="match status" value="1"/>
</dbReference>
<feature type="repeat" description="WD" evidence="5">
    <location>
        <begin position="530"/>
        <end position="571"/>
    </location>
</feature>
<protein>
    <recommendedName>
        <fullName evidence="7">U3 small nucleolar RNA-associated protein 13 C-terminal domain-containing protein</fullName>
    </recommendedName>
</protein>
<dbReference type="InterPro" id="IPR001680">
    <property type="entry name" value="WD40_rpt"/>
</dbReference>
<feature type="region of interest" description="Disordered" evidence="6">
    <location>
        <begin position="804"/>
        <end position="827"/>
    </location>
</feature>
<dbReference type="SUPFAM" id="SSF50978">
    <property type="entry name" value="WD40 repeat-like"/>
    <property type="match status" value="2"/>
</dbReference>
<dbReference type="PROSITE" id="PS50082">
    <property type="entry name" value="WD_REPEATS_2"/>
    <property type="match status" value="8"/>
</dbReference>
<evidence type="ECO:0000259" key="7">
    <source>
        <dbReference type="Pfam" id="PF08625"/>
    </source>
</evidence>
<feature type="repeat" description="WD" evidence="5">
    <location>
        <begin position="94"/>
        <end position="135"/>
    </location>
</feature>
<dbReference type="EMBL" id="JALJOT010000007">
    <property type="protein sequence ID" value="KAK9908713.1"/>
    <property type="molecule type" value="Genomic_DNA"/>
</dbReference>
<dbReference type="PRINTS" id="PR00320">
    <property type="entry name" value="GPROTEINBRPT"/>
</dbReference>
<dbReference type="PROSITE" id="PS50294">
    <property type="entry name" value="WD_REPEATS_REGION"/>
    <property type="match status" value="7"/>
</dbReference>
<keyword evidence="4" id="KW-0539">Nucleus</keyword>
<dbReference type="SMART" id="SM00320">
    <property type="entry name" value="WD40"/>
    <property type="match status" value="9"/>
</dbReference>
<keyword evidence="3" id="KW-0677">Repeat</keyword>
<feature type="compositionally biased region" description="Low complexity" evidence="6">
    <location>
        <begin position="777"/>
        <end position="794"/>
    </location>
</feature>
<sequence>MANRGLKLKSVYRPSSKLEVFYTGGATCISSKGLLACSCNDEVKLMDASSGSVTSTLAGDTEPVTALAFCPSGNRLYGASRSLQQHGFYCTHAFHGHRGLVLEVIFHPKELMIITAGDDAEVRVWDLITKSCVATLKDHFSAVTSLSLSVDGWTLLTAGRDKVAILWDLRSHKKIVTVPVFEALEGAMIIPDTSAFEPIVQDALGPSGKKTRALVFATGGEKGALKLWRADTGDCIYEQRQELASGQGQMAAAGEDIREIHMLPNAEGLMVATGDCRLLFFSPEEEDAKHVLKLGRQLIGNLDEVTDLRLIGPPSAPTQLVLATNSPTIRMFDLNTMSCSAMLSGHTDTVLVLDAIHAKDSKTLLASGAKDNSVRVWDNAGACLAVGQGHVGAVSALAFSRRSLNFLVSGGADKLLKVWDVSKLLDGSGAEAVEGKAPRLRATAAVAAHDKDINALAVSPNDALICTASQDRTAKVWRLPDLVQTLTLKGHRRGVWSAQFSPVDQCVLTGSGDATIRLWALGDGSCLRTFEGHGASVLRAAFISAGTQVVSAGADGLVKLWGVRSSECTATFDEHEGKVWALAVAGENDAVLATGGADACVNIWRDCTAEDEATAVATRTQAAVKAQELSNALQDNDYQAAAAMAFELGHAGQLRSVVEAACAQGQEKAEDILNALVAGFGANQIKQCLEFVREWNTNSRHCHAAQATLQAILTQHAPEVLLDIPGVAALLDGLSAYTQRHMARIDRLRRSVALLDYTLGAMHVVAPQEAASARLGAPAQPQPAAQLPAQPAPAPAALVQPMEDLEPHSSESDLTAATGLERPLGDDEDDIDLEEIDIRSIERAETNPVYACFPDAHITVGPHPEQPGRYRMVWGSNQNYYTVGPTPYPEDHTSRENEHPFLDLRCDKPCWHCGGTWLMGAFQSQGCLVGFVHGEDHYKECSETGGCAWKSIAVCYSYDNGRTWTKPELIITSAVKRPDKPSWGGSGDFSVIRKDQQYFLFYSGGDIDSMCGVRIATSSDSLGRPGSWFKWWEESFSQPGLGGREGEVKELGEPDRKTWYPTIVGTGGDQECGQQARLYYSSMNSSFGDRSFIGRDLVFFKPGEAEHYSPSPYSNPDYRPQQTYPAPPPGVSQPISYPQHAVRPGNTVSLKFLIAKVQKRWPDQMC</sequence>
<feature type="repeat" description="WD" evidence="5">
    <location>
        <begin position="446"/>
        <end position="479"/>
    </location>
</feature>
<dbReference type="InterPro" id="IPR019775">
    <property type="entry name" value="WD40_repeat_CS"/>
</dbReference>
<evidence type="ECO:0000313" key="8">
    <source>
        <dbReference type="EMBL" id="KAK9908713.1"/>
    </source>
</evidence>
<gene>
    <name evidence="8" type="ORF">WJX75_001860</name>
</gene>
<evidence type="ECO:0000256" key="4">
    <source>
        <dbReference type="ARBA" id="ARBA00023242"/>
    </source>
</evidence>
<feature type="repeat" description="WD" evidence="5">
    <location>
        <begin position="488"/>
        <end position="529"/>
    </location>
</feature>
<evidence type="ECO:0000256" key="5">
    <source>
        <dbReference type="PROSITE-ProRule" id="PRU00221"/>
    </source>
</evidence>
<dbReference type="InterPro" id="IPR036278">
    <property type="entry name" value="Sialidase_sf"/>
</dbReference>
<reference evidence="8 9" key="1">
    <citation type="journal article" date="2024" name="Nat. Commun.">
        <title>Phylogenomics reveals the evolutionary origins of lichenization in chlorophyte algae.</title>
        <authorList>
            <person name="Puginier C."/>
            <person name="Libourel C."/>
            <person name="Otte J."/>
            <person name="Skaloud P."/>
            <person name="Haon M."/>
            <person name="Grisel S."/>
            <person name="Petersen M."/>
            <person name="Berrin J.G."/>
            <person name="Delaux P.M."/>
            <person name="Dal Grande F."/>
            <person name="Keller J."/>
        </authorList>
    </citation>
    <scope>NUCLEOTIDE SEQUENCE [LARGE SCALE GENOMIC DNA]</scope>
    <source>
        <strain evidence="8 9">SAG 216-7</strain>
    </source>
</reference>
<feature type="repeat" description="WD" evidence="5">
    <location>
        <begin position="136"/>
        <end position="177"/>
    </location>
</feature>
<dbReference type="InterPro" id="IPR013934">
    <property type="entry name" value="Utp13_C"/>
</dbReference>
<feature type="repeat" description="WD" evidence="5">
    <location>
        <begin position="572"/>
        <end position="604"/>
    </location>
</feature>
<keyword evidence="2 5" id="KW-0853">WD repeat</keyword>
<name>A0ABR2YP79_9CHLO</name>
<comment type="caution">
    <text evidence="8">The sequence shown here is derived from an EMBL/GenBank/DDBJ whole genome shotgun (WGS) entry which is preliminary data.</text>
</comment>
<feature type="domain" description="U3 small nucleolar RNA-associated protein 13 C-terminal" evidence="7">
    <location>
        <begin position="627"/>
        <end position="762"/>
    </location>
</feature>
<dbReference type="CDD" id="cd00200">
    <property type="entry name" value="WD40"/>
    <property type="match status" value="1"/>
</dbReference>
<evidence type="ECO:0000256" key="1">
    <source>
        <dbReference type="ARBA" id="ARBA00004604"/>
    </source>
</evidence>
<keyword evidence="9" id="KW-1185">Reference proteome</keyword>
<organism evidence="8 9">
    <name type="scientific">Coccomyxa subellipsoidea</name>
    <dbReference type="NCBI Taxonomy" id="248742"/>
    <lineage>
        <taxon>Eukaryota</taxon>
        <taxon>Viridiplantae</taxon>
        <taxon>Chlorophyta</taxon>
        <taxon>core chlorophytes</taxon>
        <taxon>Trebouxiophyceae</taxon>
        <taxon>Trebouxiophyceae incertae sedis</taxon>
        <taxon>Coccomyxaceae</taxon>
        <taxon>Coccomyxa</taxon>
    </lineage>
</organism>
<feature type="region of interest" description="Disordered" evidence="6">
    <location>
        <begin position="775"/>
        <end position="794"/>
    </location>
</feature>
<dbReference type="Gene3D" id="2.115.10.20">
    <property type="entry name" value="Glycosyl hydrolase domain, family 43"/>
    <property type="match status" value="1"/>
</dbReference>
<dbReference type="Pfam" id="PF00400">
    <property type="entry name" value="WD40"/>
    <property type="match status" value="8"/>
</dbReference>
<accession>A0ABR2YP79</accession>
<dbReference type="InterPro" id="IPR036322">
    <property type="entry name" value="WD40_repeat_dom_sf"/>
</dbReference>
<dbReference type="InterPro" id="IPR020472">
    <property type="entry name" value="WD40_PAC1"/>
</dbReference>
<feature type="repeat" description="WD" evidence="5">
    <location>
        <begin position="343"/>
        <end position="378"/>
    </location>
</feature>
<evidence type="ECO:0000313" key="9">
    <source>
        <dbReference type="Proteomes" id="UP001491310"/>
    </source>
</evidence>
<dbReference type="PANTHER" id="PTHR19854">
    <property type="entry name" value="TRANSDUCIN BETA-LIKE 3"/>
    <property type="match status" value="1"/>
</dbReference>